<keyword evidence="2" id="KW-1185">Reference proteome</keyword>
<dbReference type="EMBL" id="JAYRBN010000116">
    <property type="protein sequence ID" value="KAL2721612.1"/>
    <property type="molecule type" value="Genomic_DNA"/>
</dbReference>
<reference evidence="1 2" key="1">
    <citation type="journal article" date="2024" name="Ann. Entomol. Soc. Am.">
        <title>Genomic analyses of the southern and eastern yellowjacket wasps (Hymenoptera: Vespidae) reveal evolutionary signatures of social life.</title>
        <authorList>
            <person name="Catto M.A."/>
            <person name="Caine P.B."/>
            <person name="Orr S.E."/>
            <person name="Hunt B.G."/>
            <person name="Goodisman M.A.D."/>
        </authorList>
    </citation>
    <scope>NUCLEOTIDE SEQUENCE [LARGE SCALE GENOMIC DNA]</scope>
    <source>
        <strain evidence="1">232</strain>
        <tissue evidence="1">Head and thorax</tissue>
    </source>
</reference>
<evidence type="ECO:0000313" key="2">
    <source>
        <dbReference type="Proteomes" id="UP001607303"/>
    </source>
</evidence>
<sequence>MGPLPAACNNAKVTAISSGDVLRHDKSWTESTAELAVDKNKFAGDAGDRGWVVSKRRECSRNSRRAVFCESIRFTSERETALRNTRQRYRRTPGVGLDGKRTANIVGLLGTFDPSSCDCDVETNRSLDPDCCRKCSVEYTLTWLPKKHNRIIRYPTWLVDFELINFDVTSYERSPEVFACFRIIKYHSVITFLKSLLKIDGEMRKEKLFDLEDENSFDIILSVRDLNSKITWLKRPLS</sequence>
<protein>
    <submittedName>
        <fullName evidence="1">Uncharacterized protein</fullName>
    </submittedName>
</protein>
<name>A0ABD2AMR6_VESMC</name>
<proteinExistence type="predicted"/>
<dbReference type="Proteomes" id="UP001607303">
    <property type="component" value="Unassembled WGS sequence"/>
</dbReference>
<evidence type="ECO:0000313" key="1">
    <source>
        <dbReference type="EMBL" id="KAL2721612.1"/>
    </source>
</evidence>
<accession>A0ABD2AMR6</accession>
<dbReference type="AlphaFoldDB" id="A0ABD2AMR6"/>
<organism evidence="1 2">
    <name type="scientific">Vespula maculifrons</name>
    <name type="common">Eastern yellow jacket</name>
    <name type="synonym">Wasp</name>
    <dbReference type="NCBI Taxonomy" id="7453"/>
    <lineage>
        <taxon>Eukaryota</taxon>
        <taxon>Metazoa</taxon>
        <taxon>Ecdysozoa</taxon>
        <taxon>Arthropoda</taxon>
        <taxon>Hexapoda</taxon>
        <taxon>Insecta</taxon>
        <taxon>Pterygota</taxon>
        <taxon>Neoptera</taxon>
        <taxon>Endopterygota</taxon>
        <taxon>Hymenoptera</taxon>
        <taxon>Apocrita</taxon>
        <taxon>Aculeata</taxon>
        <taxon>Vespoidea</taxon>
        <taxon>Vespidae</taxon>
        <taxon>Vespinae</taxon>
        <taxon>Vespula</taxon>
    </lineage>
</organism>
<comment type="caution">
    <text evidence="1">The sequence shown here is derived from an EMBL/GenBank/DDBJ whole genome shotgun (WGS) entry which is preliminary data.</text>
</comment>
<gene>
    <name evidence="1" type="ORF">V1477_020432</name>
</gene>